<keyword evidence="14" id="KW-1185">Reference proteome</keyword>
<dbReference type="InterPro" id="IPR050108">
    <property type="entry name" value="CDK"/>
</dbReference>
<dbReference type="InterPro" id="IPR000719">
    <property type="entry name" value="Prot_kinase_dom"/>
</dbReference>
<organism evidence="13 14">
    <name type="scientific">Antrodiella citrinella</name>
    <dbReference type="NCBI Taxonomy" id="2447956"/>
    <lineage>
        <taxon>Eukaryota</taxon>
        <taxon>Fungi</taxon>
        <taxon>Dikarya</taxon>
        <taxon>Basidiomycota</taxon>
        <taxon>Agaricomycotina</taxon>
        <taxon>Agaricomycetes</taxon>
        <taxon>Polyporales</taxon>
        <taxon>Steccherinaceae</taxon>
        <taxon>Antrodiella</taxon>
    </lineage>
</organism>
<dbReference type="PROSITE" id="PS00107">
    <property type="entry name" value="PROTEIN_KINASE_ATP"/>
    <property type="match status" value="1"/>
</dbReference>
<feature type="compositionally biased region" description="Basic residues" evidence="11">
    <location>
        <begin position="449"/>
        <end position="461"/>
    </location>
</feature>
<dbReference type="GO" id="GO:0032968">
    <property type="term" value="P:positive regulation of transcription elongation by RNA polymerase II"/>
    <property type="evidence" value="ECO:0007669"/>
    <property type="project" value="TreeGrafter"/>
</dbReference>
<dbReference type="PANTHER" id="PTHR24056:SF546">
    <property type="entry name" value="CYCLIN-DEPENDENT KINASE 12"/>
    <property type="match status" value="1"/>
</dbReference>
<dbReference type="SUPFAM" id="SSF50978">
    <property type="entry name" value="WD40 repeat-like"/>
    <property type="match status" value="1"/>
</dbReference>
<comment type="catalytic activity">
    <reaction evidence="9">
        <text>[DNA-directed RNA polymerase] + ATP = phospho-[DNA-directed RNA polymerase] + ADP + H(+)</text>
        <dbReference type="Rhea" id="RHEA:10216"/>
        <dbReference type="Rhea" id="RHEA-COMP:11321"/>
        <dbReference type="Rhea" id="RHEA-COMP:11322"/>
        <dbReference type="ChEBI" id="CHEBI:15378"/>
        <dbReference type="ChEBI" id="CHEBI:30616"/>
        <dbReference type="ChEBI" id="CHEBI:43176"/>
        <dbReference type="ChEBI" id="CHEBI:68546"/>
        <dbReference type="ChEBI" id="CHEBI:456216"/>
        <dbReference type="EC" id="2.7.11.23"/>
    </reaction>
</comment>
<feature type="domain" description="Protein kinase" evidence="12">
    <location>
        <begin position="814"/>
        <end position="1098"/>
    </location>
</feature>
<evidence type="ECO:0000313" key="14">
    <source>
        <dbReference type="Proteomes" id="UP000308730"/>
    </source>
</evidence>
<evidence type="ECO:0000256" key="3">
    <source>
        <dbReference type="ARBA" id="ARBA00022679"/>
    </source>
</evidence>
<feature type="compositionally biased region" description="Polar residues" evidence="11">
    <location>
        <begin position="470"/>
        <end position="482"/>
    </location>
</feature>
<dbReference type="Proteomes" id="UP000308730">
    <property type="component" value="Unassembled WGS sequence"/>
</dbReference>
<dbReference type="GO" id="GO:0005524">
    <property type="term" value="F:ATP binding"/>
    <property type="evidence" value="ECO:0007669"/>
    <property type="project" value="UniProtKB-UniRule"/>
</dbReference>
<feature type="compositionally biased region" description="Basic and acidic residues" evidence="11">
    <location>
        <begin position="315"/>
        <end position="387"/>
    </location>
</feature>
<name>A0A4S4MZU6_9APHY</name>
<evidence type="ECO:0000259" key="12">
    <source>
        <dbReference type="PROSITE" id="PS50011"/>
    </source>
</evidence>
<dbReference type="EMBL" id="SGPM01000148">
    <property type="protein sequence ID" value="THH28950.1"/>
    <property type="molecule type" value="Genomic_DNA"/>
</dbReference>
<evidence type="ECO:0000256" key="8">
    <source>
        <dbReference type="ARBA" id="ARBA00048367"/>
    </source>
</evidence>
<evidence type="ECO:0000256" key="2">
    <source>
        <dbReference type="ARBA" id="ARBA00022527"/>
    </source>
</evidence>
<evidence type="ECO:0000256" key="5">
    <source>
        <dbReference type="ARBA" id="ARBA00022777"/>
    </source>
</evidence>
<evidence type="ECO:0000256" key="6">
    <source>
        <dbReference type="ARBA" id="ARBA00022840"/>
    </source>
</evidence>
<protein>
    <recommendedName>
        <fullName evidence="12">Protein kinase domain-containing protein</fullName>
    </recommendedName>
</protein>
<feature type="compositionally biased region" description="Polar residues" evidence="11">
    <location>
        <begin position="796"/>
        <end position="807"/>
    </location>
</feature>
<feature type="region of interest" description="Disordered" evidence="11">
    <location>
        <begin position="90"/>
        <end position="113"/>
    </location>
</feature>
<dbReference type="PROSITE" id="PS00108">
    <property type="entry name" value="PROTEIN_KINASE_ST"/>
    <property type="match status" value="1"/>
</dbReference>
<evidence type="ECO:0000256" key="7">
    <source>
        <dbReference type="ARBA" id="ARBA00047811"/>
    </source>
</evidence>
<dbReference type="SMART" id="SM00220">
    <property type="entry name" value="S_TKc"/>
    <property type="match status" value="1"/>
</dbReference>
<feature type="compositionally biased region" description="Basic and acidic residues" evidence="11">
    <location>
        <begin position="759"/>
        <end position="782"/>
    </location>
</feature>
<dbReference type="PROSITE" id="PS50011">
    <property type="entry name" value="PROTEIN_KINASE_DOM"/>
    <property type="match status" value="1"/>
</dbReference>
<evidence type="ECO:0000313" key="13">
    <source>
        <dbReference type="EMBL" id="THH28950.1"/>
    </source>
</evidence>
<dbReference type="InterPro" id="IPR017441">
    <property type="entry name" value="Protein_kinase_ATP_BS"/>
</dbReference>
<feature type="compositionally biased region" description="Polar residues" evidence="11">
    <location>
        <begin position="697"/>
        <end position="711"/>
    </location>
</feature>
<dbReference type="GO" id="GO:0008024">
    <property type="term" value="C:cyclin/CDK positive transcription elongation factor complex"/>
    <property type="evidence" value="ECO:0007669"/>
    <property type="project" value="TreeGrafter"/>
</dbReference>
<dbReference type="InterPro" id="IPR036322">
    <property type="entry name" value="WD40_repeat_dom_sf"/>
</dbReference>
<sequence>MASGNGHEVLLSYSSDAIHLFSTLDTPTEATESSDNAVLPFKQTVQHTSSSSSQSSHQDRAVSGAAFRRAVLDQVDAMMEEDIQQFMTGPMIDQDGVSSPNEAAHDDDDISDPNEDIIEEEEEEEDQDPYSTTPVILPRRHFKGHCNVETVKDVNFLGPYDEYVVSGSDDGNWFIWDKSTGKLRDILEGDGNVVNVVEGHPHLPLVAVSGIDTTVKDNYRASPSKSSYNMRYEGSSHDRYRDVDKRRLSGDRYDDFSPPKDRYRRGRDDVDHRADADAWTPQFEARMPIGNNARAEVYGDGLGPTGKLGWTPPARNDDRDTDFSRWSPKDNKVRLGGDKNRNRWDMGEKQKEWRHDGKDNSVREFQRDNGWESRRRATVDDVPRRPFDIPQASTSNINGRGESSDRSWEPAPGWRQNNMGTNMNNNNNNNNNGNTTNNNRPGEQQQGQRKNRHKNKKKNRQKQNDHNHNGSNATGSNAVNVKNQREQDRGWRQDDTHLNNWQRRDVPFGLALRSLTILVDPLLDILHLRNRPGDATDLPVRTVRVLQTGMRREVDAGTIDIPVPLLIPQGDPRVRDAVLLPVATSLNDVRVGTPKTANALPPRPHGRNGKDTNGKRNKRKQKDNQFEAAEMPPPALPASSSTASAVLPASSPRGISPETARSGVRKNAGFKPIGQQSSAVKRFFPGDEDDDDDRIKTSTSITQSLSPATSSKSVFVLSTQAVHPPTFEEDAAERRRAEPRSPPHINRVDALSLPYSRSPDQRPHPLARDEFRPPACDDDRSRAQPAMPLHYDPSVATPSNTRPSSPRGSRDELYEIVSQVGEGTFGKVYKARNTSNNQFVALKRIRMEAERDGFPVTAMREIKLLQSLRQDNVVRLYEMMVAGTNVYMVFEYMDHDLTGILSQNQFSFTDAHLKSLCRQMLAGLAYLHHKGVIHRDIKGSNILINNRGELKLGDFGLARFYQKRRRSDYTNRVITLWYRPPELLFGTTVYGPEVDMWSAGCIMLELFTKKPVFQGNDEIHQLDVVYRILGTPTLERWPAVSTLPWYELVKPKEVIPNHFRELFQKWLSPAGLDLAERLLAYDPEQRATATQALDAPYFNQEAPPPEYPTGLATLEGEWHELETKRERAKKRRKTEGSGPTQ</sequence>
<comment type="caution">
    <text evidence="13">The sequence shown here is derived from an EMBL/GenBank/DDBJ whole genome shotgun (WGS) entry which is preliminary data.</text>
</comment>
<evidence type="ECO:0000256" key="4">
    <source>
        <dbReference type="ARBA" id="ARBA00022741"/>
    </source>
</evidence>
<feature type="region of interest" description="Disordered" evidence="11">
    <location>
        <begin position="724"/>
        <end position="810"/>
    </location>
</feature>
<feature type="region of interest" description="Disordered" evidence="11">
    <location>
        <begin position="218"/>
        <end position="276"/>
    </location>
</feature>
<feature type="compositionally biased region" description="Low complexity" evidence="11">
    <location>
        <begin position="417"/>
        <end position="448"/>
    </location>
</feature>
<dbReference type="InterPro" id="IPR011009">
    <property type="entry name" value="Kinase-like_dom_sf"/>
</dbReference>
<evidence type="ECO:0000256" key="9">
    <source>
        <dbReference type="ARBA" id="ARBA00049280"/>
    </source>
</evidence>
<keyword evidence="3" id="KW-0808">Transferase</keyword>
<keyword evidence="5" id="KW-0418">Kinase</keyword>
<evidence type="ECO:0000256" key="11">
    <source>
        <dbReference type="SAM" id="MobiDB-lite"/>
    </source>
</evidence>
<dbReference type="PANTHER" id="PTHR24056">
    <property type="entry name" value="CELL DIVISION PROTEIN KINASE"/>
    <property type="match status" value="1"/>
</dbReference>
<comment type="similarity">
    <text evidence="1">Belongs to the protein kinase superfamily. CMGC Ser/Thr protein kinase family. CDC2/CDKX subfamily.</text>
</comment>
<dbReference type="GO" id="GO:0004693">
    <property type="term" value="F:cyclin-dependent protein serine/threonine kinase activity"/>
    <property type="evidence" value="ECO:0007669"/>
    <property type="project" value="UniProtKB-EC"/>
</dbReference>
<dbReference type="FunFam" id="1.10.510.10:FF:000415">
    <property type="entry name" value="CMGC/CDK/CRK7 protein kinase, variant"/>
    <property type="match status" value="1"/>
</dbReference>
<keyword evidence="6 10" id="KW-0067">ATP-binding</keyword>
<feature type="compositionally biased region" description="Low complexity" evidence="11">
    <location>
        <begin position="637"/>
        <end position="652"/>
    </location>
</feature>
<keyword evidence="4 10" id="KW-0547">Nucleotide-binding</keyword>
<dbReference type="InterPro" id="IPR015943">
    <property type="entry name" value="WD40/YVTN_repeat-like_dom_sf"/>
</dbReference>
<feature type="compositionally biased region" description="Basic and acidic residues" evidence="11">
    <location>
        <begin position="732"/>
        <end position="741"/>
    </location>
</feature>
<feature type="compositionally biased region" description="Basic and acidic residues" evidence="11">
    <location>
        <begin position="234"/>
        <end position="276"/>
    </location>
</feature>
<dbReference type="Gene3D" id="1.10.510.10">
    <property type="entry name" value="Transferase(Phosphotransferase) domain 1"/>
    <property type="match status" value="1"/>
</dbReference>
<dbReference type="CDD" id="cd07840">
    <property type="entry name" value="STKc_CDK9_like"/>
    <property type="match status" value="1"/>
</dbReference>
<gene>
    <name evidence="13" type="ORF">EUX98_g5235</name>
</gene>
<dbReference type="Gene3D" id="2.130.10.10">
    <property type="entry name" value="YVTN repeat-like/Quinoprotein amine dehydrogenase"/>
    <property type="match status" value="1"/>
</dbReference>
<feature type="binding site" evidence="10">
    <location>
        <position position="843"/>
    </location>
    <ligand>
        <name>ATP</name>
        <dbReference type="ChEBI" id="CHEBI:30616"/>
    </ligand>
</feature>
<feature type="region of interest" description="Disordered" evidence="11">
    <location>
        <begin position="1122"/>
        <end position="1141"/>
    </location>
</feature>
<accession>A0A4S4MZU6</accession>
<dbReference type="FunFam" id="3.30.200.20:FF:000124">
    <property type="entry name" value="Cyclin-dependent kinase 4"/>
    <property type="match status" value="1"/>
</dbReference>
<dbReference type="OrthoDB" id="204883at2759"/>
<comment type="catalytic activity">
    <reaction evidence="7">
        <text>L-threonyl-[protein] + ATP = O-phospho-L-threonyl-[protein] + ADP + H(+)</text>
        <dbReference type="Rhea" id="RHEA:46608"/>
        <dbReference type="Rhea" id="RHEA-COMP:11060"/>
        <dbReference type="Rhea" id="RHEA-COMP:11605"/>
        <dbReference type="ChEBI" id="CHEBI:15378"/>
        <dbReference type="ChEBI" id="CHEBI:30013"/>
        <dbReference type="ChEBI" id="CHEBI:30616"/>
        <dbReference type="ChEBI" id="CHEBI:61977"/>
        <dbReference type="ChEBI" id="CHEBI:456216"/>
        <dbReference type="EC" id="2.7.11.22"/>
    </reaction>
</comment>
<evidence type="ECO:0000256" key="1">
    <source>
        <dbReference type="ARBA" id="ARBA00006485"/>
    </source>
</evidence>
<comment type="catalytic activity">
    <reaction evidence="8">
        <text>L-seryl-[protein] + ATP = O-phospho-L-seryl-[protein] + ADP + H(+)</text>
        <dbReference type="Rhea" id="RHEA:17989"/>
        <dbReference type="Rhea" id="RHEA-COMP:9863"/>
        <dbReference type="Rhea" id="RHEA-COMP:11604"/>
        <dbReference type="ChEBI" id="CHEBI:15378"/>
        <dbReference type="ChEBI" id="CHEBI:29999"/>
        <dbReference type="ChEBI" id="CHEBI:30616"/>
        <dbReference type="ChEBI" id="CHEBI:83421"/>
        <dbReference type="ChEBI" id="CHEBI:456216"/>
        <dbReference type="EC" id="2.7.11.22"/>
    </reaction>
</comment>
<dbReference type="AlphaFoldDB" id="A0A4S4MZU6"/>
<keyword evidence="2" id="KW-0723">Serine/threonine-protein kinase</keyword>
<dbReference type="Gene3D" id="3.30.200.20">
    <property type="entry name" value="Phosphorylase Kinase, domain 1"/>
    <property type="match status" value="1"/>
</dbReference>
<feature type="compositionally biased region" description="Basic and acidic residues" evidence="11">
    <location>
        <begin position="483"/>
        <end position="494"/>
    </location>
</feature>
<dbReference type="InterPro" id="IPR008271">
    <property type="entry name" value="Ser/Thr_kinase_AS"/>
</dbReference>
<dbReference type="Pfam" id="PF00069">
    <property type="entry name" value="Pkinase"/>
    <property type="match status" value="1"/>
</dbReference>
<evidence type="ECO:0000256" key="10">
    <source>
        <dbReference type="PROSITE-ProRule" id="PRU10141"/>
    </source>
</evidence>
<dbReference type="GO" id="GO:0030332">
    <property type="term" value="F:cyclin binding"/>
    <property type="evidence" value="ECO:0007669"/>
    <property type="project" value="TreeGrafter"/>
</dbReference>
<dbReference type="GO" id="GO:0008353">
    <property type="term" value="F:RNA polymerase II CTD heptapeptide repeat kinase activity"/>
    <property type="evidence" value="ECO:0007669"/>
    <property type="project" value="UniProtKB-EC"/>
</dbReference>
<feature type="region of interest" description="Disordered" evidence="11">
    <location>
        <begin position="296"/>
        <end position="494"/>
    </location>
</feature>
<proteinExistence type="inferred from homology"/>
<dbReference type="SUPFAM" id="SSF56112">
    <property type="entry name" value="Protein kinase-like (PK-like)"/>
    <property type="match status" value="1"/>
</dbReference>
<feature type="region of interest" description="Disordered" evidence="11">
    <location>
        <begin position="591"/>
        <end position="711"/>
    </location>
</feature>
<reference evidence="13 14" key="1">
    <citation type="submission" date="2019-02" db="EMBL/GenBank/DDBJ databases">
        <title>Genome sequencing of the rare red list fungi Antrodiella citrinella (Flaviporus citrinellus).</title>
        <authorList>
            <person name="Buettner E."/>
            <person name="Kellner H."/>
        </authorList>
    </citation>
    <scope>NUCLEOTIDE SEQUENCE [LARGE SCALE GENOMIC DNA]</scope>
    <source>
        <strain evidence="13 14">DSM 108506</strain>
    </source>
</reference>